<reference evidence="3" key="2">
    <citation type="submission" date="2017-02" db="UniProtKB">
        <authorList>
            <consortium name="WormBaseParasite"/>
        </authorList>
    </citation>
    <scope>IDENTIFICATION</scope>
</reference>
<dbReference type="SMART" id="SM00443">
    <property type="entry name" value="G_patch"/>
    <property type="match status" value="1"/>
</dbReference>
<dbReference type="GO" id="GO:0006874">
    <property type="term" value="P:intracellular calcium ion homeostasis"/>
    <property type="evidence" value="ECO:0007669"/>
    <property type="project" value="TreeGrafter"/>
</dbReference>
<feature type="domain" description="G-patch" evidence="1">
    <location>
        <begin position="8"/>
        <end position="57"/>
    </location>
</feature>
<sequence>MPEMPLSSGNKGAQLMQKMGWSGTGLGASKQGIIEPVSGGEVRDRQDQFRGLGSTMDPYEQYRFLSFSFLFLSDSFKLPSWTFGWPTFPGYANPSTISIISGFCCFSHYGPWSP</sequence>
<protein>
    <submittedName>
        <fullName evidence="3">G-patch domain-containing protein</fullName>
    </submittedName>
</protein>
<accession>A0A0K0CTS7</accession>
<organism evidence="2 3">
    <name type="scientific">Angiostrongylus cantonensis</name>
    <name type="common">Rat lungworm</name>
    <dbReference type="NCBI Taxonomy" id="6313"/>
    <lineage>
        <taxon>Eukaryota</taxon>
        <taxon>Metazoa</taxon>
        <taxon>Ecdysozoa</taxon>
        <taxon>Nematoda</taxon>
        <taxon>Chromadorea</taxon>
        <taxon>Rhabditida</taxon>
        <taxon>Rhabditina</taxon>
        <taxon>Rhabditomorpha</taxon>
        <taxon>Strongyloidea</taxon>
        <taxon>Metastrongylidae</taxon>
        <taxon>Angiostrongylus</taxon>
    </lineage>
</organism>
<dbReference type="GO" id="GO:0003676">
    <property type="term" value="F:nucleic acid binding"/>
    <property type="evidence" value="ECO:0007669"/>
    <property type="project" value="InterPro"/>
</dbReference>
<evidence type="ECO:0000259" key="1">
    <source>
        <dbReference type="PROSITE" id="PS50174"/>
    </source>
</evidence>
<reference evidence="2" key="1">
    <citation type="submission" date="2012-09" db="EMBL/GenBank/DDBJ databases">
        <authorList>
            <person name="Martin A.A."/>
        </authorList>
    </citation>
    <scope>NUCLEOTIDE SEQUENCE</scope>
</reference>
<dbReference type="PROSITE" id="PS50174">
    <property type="entry name" value="G_PATCH"/>
    <property type="match status" value="1"/>
</dbReference>
<dbReference type="Proteomes" id="UP000035642">
    <property type="component" value="Unassembled WGS sequence"/>
</dbReference>
<name>A0A0K0CTS7_ANGCA</name>
<dbReference type="WBParaSite" id="ACAC_0000052701-mRNA-1">
    <property type="protein sequence ID" value="ACAC_0000052701-mRNA-1"/>
    <property type="gene ID" value="ACAC_0000052701"/>
</dbReference>
<dbReference type="AlphaFoldDB" id="A0A0K0CTS7"/>
<keyword evidence="2" id="KW-1185">Reference proteome</keyword>
<proteinExistence type="predicted"/>
<dbReference type="PANTHER" id="PTHR12323">
    <property type="entry name" value="SR-RELATED CTD ASSOCIATED FACTOR 6"/>
    <property type="match status" value="1"/>
</dbReference>
<evidence type="ECO:0000313" key="2">
    <source>
        <dbReference type="Proteomes" id="UP000035642"/>
    </source>
</evidence>
<dbReference type="STRING" id="6313.A0A0K0CTS7"/>
<dbReference type="PANTHER" id="PTHR12323:SF0">
    <property type="entry name" value="CALCIUM HOMEOSTASIS ENDOPLASMIC RETICULUM PROTEIN"/>
    <property type="match status" value="1"/>
</dbReference>
<evidence type="ECO:0000313" key="3">
    <source>
        <dbReference type="WBParaSite" id="ACAC_0000052701-mRNA-1"/>
    </source>
</evidence>
<dbReference type="Pfam" id="PF01585">
    <property type="entry name" value="G-patch"/>
    <property type="match status" value="1"/>
</dbReference>
<dbReference type="GO" id="GO:0048471">
    <property type="term" value="C:perinuclear region of cytoplasm"/>
    <property type="evidence" value="ECO:0007669"/>
    <property type="project" value="TreeGrafter"/>
</dbReference>
<dbReference type="InterPro" id="IPR000467">
    <property type="entry name" value="G_patch_dom"/>
</dbReference>